<evidence type="ECO:0000259" key="20">
    <source>
        <dbReference type="PROSITE" id="PS50894"/>
    </source>
</evidence>
<dbReference type="InterPro" id="IPR036641">
    <property type="entry name" value="HPT_dom_sf"/>
</dbReference>
<evidence type="ECO:0000256" key="3">
    <source>
        <dbReference type="ARBA" id="ARBA00012438"/>
    </source>
</evidence>
<dbReference type="PANTHER" id="PTHR45339">
    <property type="entry name" value="HYBRID SIGNAL TRANSDUCTION HISTIDINE KINASE J"/>
    <property type="match status" value="1"/>
</dbReference>
<feature type="modified residue" description="4-aspartylphosphate" evidence="13">
    <location>
        <position position="830"/>
    </location>
</feature>
<gene>
    <name evidence="21" type="ORF">ACFSW8_06875</name>
</gene>
<dbReference type="NCBIfam" id="TIGR00229">
    <property type="entry name" value="sensory_box"/>
    <property type="match status" value="1"/>
</dbReference>
<comment type="catalytic activity">
    <reaction evidence="1">
        <text>ATP + protein L-histidine = ADP + protein N-phospho-L-histidine.</text>
        <dbReference type="EC" id="2.7.13.3"/>
    </reaction>
</comment>
<dbReference type="EC" id="2.7.13.3" evidence="3"/>
<keyword evidence="22" id="KW-1185">Reference proteome</keyword>
<evidence type="ECO:0000256" key="5">
    <source>
        <dbReference type="ARBA" id="ARBA00022553"/>
    </source>
</evidence>
<proteinExistence type="predicted"/>
<dbReference type="SUPFAM" id="SSF55874">
    <property type="entry name" value="ATPase domain of HSP90 chaperone/DNA topoisomerase II/histidine kinase"/>
    <property type="match status" value="1"/>
</dbReference>
<dbReference type="Pfam" id="PF08447">
    <property type="entry name" value="PAS_3"/>
    <property type="match status" value="1"/>
</dbReference>
<dbReference type="InterPro" id="IPR003661">
    <property type="entry name" value="HisK_dim/P_dom"/>
</dbReference>
<evidence type="ECO:0000256" key="6">
    <source>
        <dbReference type="ARBA" id="ARBA00022692"/>
    </source>
</evidence>
<dbReference type="InterPro" id="IPR036890">
    <property type="entry name" value="HATPase_C_sf"/>
</dbReference>
<comment type="caution">
    <text evidence="21">The sequence shown here is derived from an EMBL/GenBank/DDBJ whole genome shotgun (WGS) entry which is preliminary data.</text>
</comment>
<dbReference type="PROSITE" id="PS50110">
    <property type="entry name" value="RESPONSE_REGULATORY"/>
    <property type="match status" value="2"/>
</dbReference>
<dbReference type="SMART" id="SM00091">
    <property type="entry name" value="PAS"/>
    <property type="match status" value="1"/>
</dbReference>
<name>A0ABW4Z9P3_9BACT</name>
<accession>A0ABW4Z9P3</accession>
<dbReference type="PROSITE" id="PS50109">
    <property type="entry name" value="HIS_KIN"/>
    <property type="match status" value="1"/>
</dbReference>
<keyword evidence="6 15" id="KW-0812">Transmembrane</keyword>
<evidence type="ECO:0000256" key="7">
    <source>
        <dbReference type="ARBA" id="ARBA00022741"/>
    </source>
</evidence>
<dbReference type="Gene3D" id="1.10.287.130">
    <property type="match status" value="1"/>
</dbReference>
<dbReference type="Pfam" id="PF00072">
    <property type="entry name" value="Response_reg"/>
    <property type="match status" value="2"/>
</dbReference>
<evidence type="ECO:0000256" key="14">
    <source>
        <dbReference type="SAM" id="Coils"/>
    </source>
</evidence>
<dbReference type="InterPro" id="IPR001789">
    <property type="entry name" value="Sig_transdc_resp-reg_receiver"/>
</dbReference>
<dbReference type="CDD" id="cd16922">
    <property type="entry name" value="HATPase_EvgS-ArcB-TorS-like"/>
    <property type="match status" value="1"/>
</dbReference>
<dbReference type="SUPFAM" id="SSF55785">
    <property type="entry name" value="PYP-like sensor domain (PAS domain)"/>
    <property type="match status" value="1"/>
</dbReference>
<dbReference type="Gene3D" id="6.10.340.10">
    <property type="match status" value="1"/>
</dbReference>
<keyword evidence="11 15" id="KW-0472">Membrane</keyword>
<dbReference type="CDD" id="cd17546">
    <property type="entry name" value="REC_hyHK_CKI1_RcsC-like"/>
    <property type="match status" value="2"/>
</dbReference>
<evidence type="ECO:0000256" key="2">
    <source>
        <dbReference type="ARBA" id="ARBA00004651"/>
    </source>
</evidence>
<dbReference type="SMART" id="SM00086">
    <property type="entry name" value="PAC"/>
    <property type="match status" value="1"/>
</dbReference>
<dbReference type="PANTHER" id="PTHR45339:SF1">
    <property type="entry name" value="HYBRID SIGNAL TRANSDUCTION HISTIDINE KINASE J"/>
    <property type="match status" value="1"/>
</dbReference>
<feature type="coiled-coil region" evidence="14">
    <location>
        <begin position="227"/>
        <end position="254"/>
    </location>
</feature>
<dbReference type="SMART" id="SM00448">
    <property type="entry name" value="REC"/>
    <property type="match status" value="2"/>
</dbReference>
<dbReference type="PROSITE" id="PS50112">
    <property type="entry name" value="PAS"/>
    <property type="match status" value="1"/>
</dbReference>
<protein>
    <recommendedName>
        <fullName evidence="3">histidine kinase</fullName>
        <ecNumber evidence="3">2.7.13.3</ecNumber>
    </recommendedName>
</protein>
<dbReference type="CDD" id="cd00082">
    <property type="entry name" value="HisKA"/>
    <property type="match status" value="1"/>
</dbReference>
<dbReference type="Pfam" id="PF02518">
    <property type="entry name" value="HATPase_c"/>
    <property type="match status" value="1"/>
</dbReference>
<dbReference type="SUPFAM" id="SSF47226">
    <property type="entry name" value="Histidine-containing phosphotransfer domain, HPT domain"/>
    <property type="match status" value="1"/>
</dbReference>
<evidence type="ECO:0000259" key="18">
    <source>
        <dbReference type="PROSITE" id="PS50112"/>
    </source>
</evidence>
<dbReference type="InterPro" id="IPR013655">
    <property type="entry name" value="PAS_fold_3"/>
</dbReference>
<evidence type="ECO:0000259" key="19">
    <source>
        <dbReference type="PROSITE" id="PS50113"/>
    </source>
</evidence>
<evidence type="ECO:0000256" key="11">
    <source>
        <dbReference type="ARBA" id="ARBA00023136"/>
    </source>
</evidence>
<feature type="domain" description="Histidine kinase" evidence="16">
    <location>
        <begin position="393"/>
        <end position="614"/>
    </location>
</feature>
<feature type="domain" description="PAS" evidence="18">
    <location>
        <begin position="244"/>
        <end position="320"/>
    </location>
</feature>
<dbReference type="SUPFAM" id="SSF47384">
    <property type="entry name" value="Homodimeric domain of signal transducing histidine kinase"/>
    <property type="match status" value="1"/>
</dbReference>
<evidence type="ECO:0000259" key="16">
    <source>
        <dbReference type="PROSITE" id="PS50109"/>
    </source>
</evidence>
<keyword evidence="5 13" id="KW-0597">Phosphoprotein</keyword>
<dbReference type="SMART" id="SM00388">
    <property type="entry name" value="HisKA"/>
    <property type="match status" value="1"/>
</dbReference>
<dbReference type="PROSITE" id="PS50113">
    <property type="entry name" value="PAC"/>
    <property type="match status" value="1"/>
</dbReference>
<feature type="domain" description="PAC" evidence="19">
    <location>
        <begin position="323"/>
        <end position="375"/>
    </location>
</feature>
<sequence length="1033" mass="114670">MPFLSDTLSDYAGLGETGEIVAGRLDTDSKHVHIVSPLRNSKSDGGGLIVEEHSSDPRRYVEMGKDRAKPIQRAVKAMRGSDLELDYRNEQSLAVWGYIPSLEWGLVVKQDADEAFALLRKQRYYLLVFLCITAIGAVVAALYASRRIGRPISEIADSLAELSSGKLPEGDLEVDSNLLEVDRISESYVKFCQSYGDVVHFAQAVAQGDFGYDLKLRSEKDELGNALMHMAASRKKAEREIQENEERLRSLNNNVQGVIYRCLPDASWSMLYLNPQIESLAGYKAEHFLGEKRKVRFVDIIHPDDVDFVRGEVKQAIEHAKSYVLEYRIIREDGNVRDVYECGQAVYNEDGSAEYLDGFIIDITERRELEKALELARDAAEEATRAKSDFLANMSHEIRTPMNAVIGMSHLCLRTELNTKQRDYLQKINKSAHSLLGIINDILDFSKIEAGKLSVEDIPFELEEVFMNLSTMIGIKAHEKNLEVLFRIDPTTPTTLVGDPLRLQQVLLNLCTNAVKFTEDGEVIASVRPLREDETEIELEFSVRDTGIGMSAEVQASLFRPFTQADSSTTRRFGGTGLGLSISRRLVEMMGGEIRLESVEGEGSCFTFNIVCKKSDKAAKKPQHMIPSKKLEGTKVLVVDDNASSREIFAEMLSSMSFDVVLAASAREGLDEILSAQEEVPVDLVLMDWKMPEMDGIRAARLIRETPKIKHQPKIVMVTAYGAEGLSENAEQAGILGVLLKPVSSSLLFDNIIKVFSEEEHELPDEHGDYSSQYSALKGMRVLLVEDNEINQIVATELLKAVDVEVEVAENGKVAVELARSKEYSGVLMDIQMPVMDGYTATKVLRGDKSTAELPIVAMTANAMAGDSEKAKAAGMQDHVAKPIDPDTLYQAMMEWFRPGGGYRSEKKAVEQEVEMPSVSSDIIDVESALELLGGNRTLYYNLLSKFVQQNENVVHEVKEALEKGAMEEAIERVHNLKGVSGNLCLNLLHHVASDLHAALLENSIGDHSAMMGGLEKQLNVTFQSICHITSNS</sequence>
<organism evidence="21 22">
    <name type="scientific">Rubritalea tangerina</name>
    <dbReference type="NCBI Taxonomy" id="430798"/>
    <lineage>
        <taxon>Bacteria</taxon>
        <taxon>Pseudomonadati</taxon>
        <taxon>Verrucomicrobiota</taxon>
        <taxon>Verrucomicrobiia</taxon>
        <taxon>Verrucomicrobiales</taxon>
        <taxon>Rubritaleaceae</taxon>
        <taxon>Rubritalea</taxon>
    </lineage>
</organism>
<dbReference type="SUPFAM" id="SSF52172">
    <property type="entry name" value="CheY-like"/>
    <property type="match status" value="2"/>
</dbReference>
<dbReference type="InterPro" id="IPR011006">
    <property type="entry name" value="CheY-like_superfamily"/>
</dbReference>
<feature type="domain" description="Response regulatory" evidence="17">
    <location>
        <begin position="635"/>
        <end position="756"/>
    </location>
</feature>
<dbReference type="InterPro" id="IPR003594">
    <property type="entry name" value="HATPase_dom"/>
</dbReference>
<dbReference type="Gene3D" id="3.30.565.10">
    <property type="entry name" value="Histidine kinase-like ATPase, C-terminal domain"/>
    <property type="match status" value="1"/>
</dbReference>
<evidence type="ECO:0000256" key="8">
    <source>
        <dbReference type="ARBA" id="ARBA00022840"/>
    </source>
</evidence>
<evidence type="ECO:0000256" key="12">
    <source>
        <dbReference type="PROSITE-ProRule" id="PRU00110"/>
    </source>
</evidence>
<evidence type="ECO:0000256" key="9">
    <source>
        <dbReference type="ARBA" id="ARBA00022989"/>
    </source>
</evidence>
<dbReference type="RefSeq" id="WP_377086786.1">
    <property type="nucleotide sequence ID" value="NZ_JBHSJL010000014.1"/>
</dbReference>
<dbReference type="InterPro" id="IPR004358">
    <property type="entry name" value="Sig_transdc_His_kin-like_C"/>
</dbReference>
<evidence type="ECO:0000256" key="1">
    <source>
        <dbReference type="ARBA" id="ARBA00000085"/>
    </source>
</evidence>
<dbReference type="Pfam" id="PF00512">
    <property type="entry name" value="HisKA"/>
    <property type="match status" value="1"/>
</dbReference>
<dbReference type="InterPro" id="IPR036097">
    <property type="entry name" value="HisK_dim/P_sf"/>
</dbReference>
<keyword evidence="9 15" id="KW-1133">Transmembrane helix</keyword>
<dbReference type="Gene3D" id="3.40.50.2300">
    <property type="match status" value="2"/>
</dbReference>
<keyword evidence="14" id="KW-0175">Coiled coil</keyword>
<dbReference type="InterPro" id="IPR000014">
    <property type="entry name" value="PAS"/>
</dbReference>
<evidence type="ECO:0000313" key="21">
    <source>
        <dbReference type="EMBL" id="MFD2158615.1"/>
    </source>
</evidence>
<dbReference type="EMBL" id="JBHUJB010000028">
    <property type="protein sequence ID" value="MFD2158615.1"/>
    <property type="molecule type" value="Genomic_DNA"/>
</dbReference>
<dbReference type="Gene3D" id="3.30.450.20">
    <property type="entry name" value="PAS domain"/>
    <property type="match status" value="1"/>
</dbReference>
<keyword evidence="4" id="KW-1003">Cell membrane</keyword>
<keyword evidence="8" id="KW-0067">ATP-binding</keyword>
<evidence type="ECO:0000259" key="17">
    <source>
        <dbReference type="PROSITE" id="PS50110"/>
    </source>
</evidence>
<dbReference type="PROSITE" id="PS50894">
    <property type="entry name" value="HPT"/>
    <property type="match status" value="1"/>
</dbReference>
<keyword evidence="7" id="KW-0547">Nucleotide-binding</keyword>
<evidence type="ECO:0000313" key="22">
    <source>
        <dbReference type="Proteomes" id="UP001597389"/>
    </source>
</evidence>
<dbReference type="PRINTS" id="PR00344">
    <property type="entry name" value="BCTRLSENSOR"/>
</dbReference>
<dbReference type="Pfam" id="PF01627">
    <property type="entry name" value="Hpt"/>
    <property type="match status" value="1"/>
</dbReference>
<dbReference type="InterPro" id="IPR000700">
    <property type="entry name" value="PAS-assoc_C"/>
</dbReference>
<dbReference type="CDD" id="cd00130">
    <property type="entry name" value="PAS"/>
    <property type="match status" value="1"/>
</dbReference>
<comment type="subcellular location">
    <subcellularLocation>
        <location evidence="2">Cell membrane</location>
        <topology evidence="2">Multi-pass membrane protein</topology>
    </subcellularLocation>
</comment>
<evidence type="ECO:0000256" key="15">
    <source>
        <dbReference type="SAM" id="Phobius"/>
    </source>
</evidence>
<evidence type="ECO:0000256" key="10">
    <source>
        <dbReference type="ARBA" id="ARBA00023012"/>
    </source>
</evidence>
<dbReference type="SMART" id="SM00387">
    <property type="entry name" value="HATPase_c"/>
    <property type="match status" value="1"/>
</dbReference>
<feature type="domain" description="Response regulatory" evidence="17">
    <location>
        <begin position="781"/>
        <end position="897"/>
    </location>
</feature>
<feature type="modified residue" description="Phosphohistidine" evidence="12">
    <location>
        <position position="975"/>
    </location>
</feature>
<keyword evidence="10" id="KW-0902">Two-component regulatory system</keyword>
<dbReference type="InterPro" id="IPR035965">
    <property type="entry name" value="PAS-like_dom_sf"/>
</dbReference>
<feature type="domain" description="HPt" evidence="20">
    <location>
        <begin position="936"/>
        <end position="1033"/>
    </location>
</feature>
<dbReference type="InterPro" id="IPR005467">
    <property type="entry name" value="His_kinase_dom"/>
</dbReference>
<dbReference type="Proteomes" id="UP001597389">
    <property type="component" value="Unassembled WGS sequence"/>
</dbReference>
<feature type="modified residue" description="4-aspartylphosphate" evidence="13">
    <location>
        <position position="688"/>
    </location>
</feature>
<evidence type="ECO:0000256" key="4">
    <source>
        <dbReference type="ARBA" id="ARBA00022475"/>
    </source>
</evidence>
<feature type="transmembrane region" description="Helical" evidence="15">
    <location>
        <begin position="124"/>
        <end position="144"/>
    </location>
</feature>
<evidence type="ECO:0000256" key="13">
    <source>
        <dbReference type="PROSITE-ProRule" id="PRU00169"/>
    </source>
</evidence>
<dbReference type="InterPro" id="IPR008207">
    <property type="entry name" value="Sig_transdc_His_kin_Hpt_dom"/>
</dbReference>
<reference evidence="22" key="1">
    <citation type="journal article" date="2019" name="Int. J. Syst. Evol. Microbiol.">
        <title>The Global Catalogue of Microorganisms (GCM) 10K type strain sequencing project: providing services to taxonomists for standard genome sequencing and annotation.</title>
        <authorList>
            <consortium name="The Broad Institute Genomics Platform"/>
            <consortium name="The Broad Institute Genome Sequencing Center for Infectious Disease"/>
            <person name="Wu L."/>
            <person name="Ma J."/>
        </authorList>
    </citation>
    <scope>NUCLEOTIDE SEQUENCE [LARGE SCALE GENOMIC DNA]</scope>
    <source>
        <strain evidence="22">CCUG 57942</strain>
    </source>
</reference>
<dbReference type="InterPro" id="IPR001610">
    <property type="entry name" value="PAC"/>
</dbReference>
<dbReference type="Gene3D" id="1.20.120.160">
    <property type="entry name" value="HPT domain"/>
    <property type="match status" value="1"/>
</dbReference>